<keyword evidence="5" id="KW-1185">Reference proteome</keyword>
<dbReference type="PANTHER" id="PTHR14187:SF5">
    <property type="entry name" value="HEAT SHOCK 70 KDA PROTEIN 12A"/>
    <property type="match status" value="1"/>
</dbReference>
<evidence type="ECO:0000313" key="4">
    <source>
        <dbReference type="EMBL" id="VDI04237.1"/>
    </source>
</evidence>
<evidence type="ECO:0000256" key="3">
    <source>
        <dbReference type="ARBA" id="ARBA00022840"/>
    </source>
</evidence>
<accession>A0A8B6CGA0</accession>
<name>A0A8B6CGA0_MYTGA</name>
<keyword evidence="2" id="KW-0547">Nucleotide-binding</keyword>
<dbReference type="CDD" id="cd10229">
    <property type="entry name" value="ASKHA_NBD_HSP70_HSPA12"/>
    <property type="match status" value="1"/>
</dbReference>
<dbReference type="EMBL" id="UYJE01001688">
    <property type="protein sequence ID" value="VDI04237.1"/>
    <property type="molecule type" value="Genomic_DNA"/>
</dbReference>
<dbReference type="GO" id="GO:0005524">
    <property type="term" value="F:ATP binding"/>
    <property type="evidence" value="ECO:0007669"/>
    <property type="project" value="UniProtKB-KW"/>
</dbReference>
<sequence>MASDKTMLVAAIDFGTTYSGYAFSLRHTYEKDPLKIHANQAWNAGGRQLLSLKTPTCLLLDNNKKFVSFGYEAENEYANLAMDGEQDKYYYFYRFKMKLHNNKHITSDMAVEDITGRTLPAIDVFSKSIRALKDHLLEELEKQGTGLKVDEIKWVLTVPAIWSDSAKQFMRASAEKAEIPGERLLIALEPEAASIYCQHLPIEKLQGARAGFAMSRKGTKFMIIDLGGGTADITVHETLDGTRLKELCKASGDACGGTSVDNAFFQTFVKILGGPVMRKLQKEYTSSYMDLFREFETLKRTIRNSTSGKVNFTVPYVVLDQICKENLDEDFPKTVKASTLADKLSILGDKIRFDAEFMKSLYKPTIDNIIAHVNDVLRKKESGNVDIFLLVGGFSESPMIQEAIRKAFPNIRVIVPEDSGISVLKGAVLFGHRPDFISSRIARYTYGVSVTPKFDPEKHDEKRKIKMGNVPHCNNVFSSFMKADTSVLAGQKIMQVYNTTTPFQSQMGLQVYCTSLEDPKYVDDDGCTLLGELDVAVPNPSIAEHQLAVEFHFGNTELSVTAVEIPSLTPCKAKFKL</sequence>
<dbReference type="Gene3D" id="3.30.420.40">
    <property type="match status" value="2"/>
</dbReference>
<dbReference type="AlphaFoldDB" id="A0A8B6CGA0"/>
<organism evidence="4 5">
    <name type="scientific">Mytilus galloprovincialis</name>
    <name type="common">Mediterranean mussel</name>
    <dbReference type="NCBI Taxonomy" id="29158"/>
    <lineage>
        <taxon>Eukaryota</taxon>
        <taxon>Metazoa</taxon>
        <taxon>Spiralia</taxon>
        <taxon>Lophotrochozoa</taxon>
        <taxon>Mollusca</taxon>
        <taxon>Bivalvia</taxon>
        <taxon>Autobranchia</taxon>
        <taxon>Pteriomorphia</taxon>
        <taxon>Mytilida</taxon>
        <taxon>Mytiloidea</taxon>
        <taxon>Mytilidae</taxon>
        <taxon>Mytilinae</taxon>
        <taxon>Mytilus</taxon>
    </lineage>
</organism>
<evidence type="ECO:0000256" key="1">
    <source>
        <dbReference type="ARBA" id="ARBA00007381"/>
    </source>
</evidence>
<evidence type="ECO:0000313" key="5">
    <source>
        <dbReference type="Proteomes" id="UP000596742"/>
    </source>
</evidence>
<evidence type="ECO:0000256" key="2">
    <source>
        <dbReference type="ARBA" id="ARBA00022741"/>
    </source>
</evidence>
<proteinExistence type="inferred from homology"/>
<dbReference type="InterPro" id="IPR043129">
    <property type="entry name" value="ATPase_NBD"/>
</dbReference>
<dbReference type="OrthoDB" id="6127299at2759"/>
<protein>
    <submittedName>
        <fullName evidence="4">Uncharacterized protein</fullName>
    </submittedName>
</protein>
<dbReference type="GO" id="GO:0140662">
    <property type="term" value="F:ATP-dependent protein folding chaperone"/>
    <property type="evidence" value="ECO:0007669"/>
    <property type="project" value="InterPro"/>
</dbReference>
<dbReference type="Proteomes" id="UP000596742">
    <property type="component" value="Unassembled WGS sequence"/>
</dbReference>
<dbReference type="InterPro" id="IPR013126">
    <property type="entry name" value="Hsp_70_fam"/>
</dbReference>
<dbReference type="PANTHER" id="PTHR14187">
    <property type="entry name" value="ALPHA KINASE/ELONGATION FACTOR 2 KINASE"/>
    <property type="match status" value="1"/>
</dbReference>
<reference evidence="4" key="1">
    <citation type="submission" date="2018-11" db="EMBL/GenBank/DDBJ databases">
        <authorList>
            <person name="Alioto T."/>
            <person name="Alioto T."/>
        </authorList>
    </citation>
    <scope>NUCLEOTIDE SEQUENCE</scope>
</reference>
<dbReference type="Pfam" id="PF00012">
    <property type="entry name" value="HSP70"/>
    <property type="match status" value="1"/>
</dbReference>
<gene>
    <name evidence="4" type="ORF">MGAL_10B042749</name>
</gene>
<dbReference type="SUPFAM" id="SSF53067">
    <property type="entry name" value="Actin-like ATPase domain"/>
    <property type="match status" value="2"/>
</dbReference>
<keyword evidence="3" id="KW-0067">ATP-binding</keyword>
<comment type="caution">
    <text evidence="4">The sequence shown here is derived from an EMBL/GenBank/DDBJ whole genome shotgun (WGS) entry which is preliminary data.</text>
</comment>
<comment type="similarity">
    <text evidence="1">Belongs to the heat shock protein 70 family.</text>
</comment>